<organism evidence="1 2">
    <name type="scientific">Argiope bruennichi</name>
    <name type="common">Wasp spider</name>
    <name type="synonym">Aranea bruennichi</name>
    <dbReference type="NCBI Taxonomy" id="94029"/>
    <lineage>
        <taxon>Eukaryota</taxon>
        <taxon>Metazoa</taxon>
        <taxon>Ecdysozoa</taxon>
        <taxon>Arthropoda</taxon>
        <taxon>Chelicerata</taxon>
        <taxon>Arachnida</taxon>
        <taxon>Araneae</taxon>
        <taxon>Araneomorphae</taxon>
        <taxon>Entelegynae</taxon>
        <taxon>Araneoidea</taxon>
        <taxon>Araneidae</taxon>
        <taxon>Argiope</taxon>
    </lineage>
</organism>
<name>A0A8T0EZQ3_ARGBR</name>
<dbReference type="AlphaFoldDB" id="A0A8T0EZQ3"/>
<accession>A0A8T0EZQ3</accession>
<comment type="caution">
    <text evidence="1">The sequence shown here is derived from an EMBL/GenBank/DDBJ whole genome shotgun (WGS) entry which is preliminary data.</text>
</comment>
<dbReference type="EMBL" id="JABXBU010000030">
    <property type="protein sequence ID" value="KAF8784354.1"/>
    <property type="molecule type" value="Genomic_DNA"/>
</dbReference>
<dbReference type="Proteomes" id="UP000807504">
    <property type="component" value="Unassembled WGS sequence"/>
</dbReference>
<reference evidence="1" key="1">
    <citation type="journal article" date="2020" name="bioRxiv">
        <title>Chromosome-level reference genome of the European wasp spider Argiope bruennichi: a resource for studies on range expansion and evolutionary adaptation.</title>
        <authorList>
            <person name="Sheffer M.M."/>
            <person name="Hoppe A."/>
            <person name="Krehenwinkel H."/>
            <person name="Uhl G."/>
            <person name="Kuss A.W."/>
            <person name="Jensen L."/>
            <person name="Jensen C."/>
            <person name="Gillespie R.G."/>
            <person name="Hoff K.J."/>
            <person name="Prost S."/>
        </authorList>
    </citation>
    <scope>NUCLEOTIDE SEQUENCE</scope>
</reference>
<protein>
    <submittedName>
        <fullName evidence="1">Uncharacterized protein</fullName>
    </submittedName>
</protein>
<evidence type="ECO:0000313" key="1">
    <source>
        <dbReference type="EMBL" id="KAF8784354.1"/>
    </source>
</evidence>
<evidence type="ECO:0000313" key="2">
    <source>
        <dbReference type="Proteomes" id="UP000807504"/>
    </source>
</evidence>
<keyword evidence="2" id="KW-1185">Reference proteome</keyword>
<sequence length="76" mass="9048">MDSCRERDIRVILEMYLYDRVSSNEISMATVEGYIGLQDFRSSLAVLGNSIKGAFIPQWQLQNMKRTLYRLFYWLF</sequence>
<proteinExistence type="predicted"/>
<reference evidence="1" key="2">
    <citation type="submission" date="2020-06" db="EMBL/GenBank/DDBJ databases">
        <authorList>
            <person name="Sheffer M."/>
        </authorList>
    </citation>
    <scope>NUCLEOTIDE SEQUENCE</scope>
</reference>
<gene>
    <name evidence="1" type="ORF">HNY73_010042</name>
</gene>